<keyword evidence="4 11" id="KW-0808">Transferase</keyword>
<evidence type="ECO:0000256" key="8">
    <source>
        <dbReference type="SAM" id="MobiDB-lite"/>
    </source>
</evidence>
<dbReference type="EC" id="2.4.-.-" evidence="11"/>
<evidence type="ECO:0000256" key="5">
    <source>
        <dbReference type="ARBA" id="ARBA00022692"/>
    </source>
</evidence>
<dbReference type="PANTHER" id="PTHR33908">
    <property type="entry name" value="MANNOSYLTRANSFERASE YKCB-RELATED"/>
    <property type="match status" value="1"/>
</dbReference>
<comment type="subcellular location">
    <subcellularLocation>
        <location evidence="1">Cell membrane</location>
        <topology evidence="1">Multi-pass membrane protein</topology>
    </subcellularLocation>
</comment>
<dbReference type="EMBL" id="JBHUJC010000019">
    <property type="protein sequence ID" value="MFD2276136.1"/>
    <property type="molecule type" value="Genomic_DNA"/>
</dbReference>
<keyword evidence="5 9" id="KW-0812">Transmembrane</keyword>
<comment type="caution">
    <text evidence="11">The sequence shown here is derived from an EMBL/GenBank/DDBJ whole genome shotgun (WGS) entry which is preliminary data.</text>
</comment>
<evidence type="ECO:0000256" key="2">
    <source>
        <dbReference type="ARBA" id="ARBA00022475"/>
    </source>
</evidence>
<evidence type="ECO:0000259" key="10">
    <source>
        <dbReference type="Pfam" id="PF13231"/>
    </source>
</evidence>
<evidence type="ECO:0000256" key="9">
    <source>
        <dbReference type="SAM" id="Phobius"/>
    </source>
</evidence>
<evidence type="ECO:0000256" key="7">
    <source>
        <dbReference type="ARBA" id="ARBA00023136"/>
    </source>
</evidence>
<feature type="transmembrane region" description="Helical" evidence="9">
    <location>
        <begin position="544"/>
        <end position="564"/>
    </location>
</feature>
<feature type="domain" description="Glycosyltransferase RgtA/B/C/D-like" evidence="10">
    <location>
        <begin position="522"/>
        <end position="673"/>
    </location>
</feature>
<feature type="transmembrane region" description="Helical" evidence="9">
    <location>
        <begin position="377"/>
        <end position="398"/>
    </location>
</feature>
<accession>A0ABW5E0R0</accession>
<evidence type="ECO:0000256" key="6">
    <source>
        <dbReference type="ARBA" id="ARBA00022989"/>
    </source>
</evidence>
<keyword evidence="6 9" id="KW-1133">Transmembrane helix</keyword>
<feature type="transmembrane region" description="Helical" evidence="9">
    <location>
        <begin position="405"/>
        <end position="423"/>
    </location>
</feature>
<feature type="transmembrane region" description="Helical" evidence="9">
    <location>
        <begin position="666"/>
        <end position="684"/>
    </location>
</feature>
<protein>
    <submittedName>
        <fullName evidence="11">ArnT family glycosyltransferase</fullName>
        <ecNumber evidence="11">2.4.-.-</ecNumber>
    </submittedName>
</protein>
<sequence>MVAYNFPREYQWSGHDNTQLVTLFDLRPYLKKGKNSISIEAEGRVIQPEVIAFGSVLTKGGQETQIRTNREWYAEPIPIGLSQNSWTMPLYSVSHWKKAILGDQKRKRFVSTVPNQVFEKPFYGKWMVKDDRVGETRFQTEVNIDDPAQAYIRIASYGDFWIWVNGERLEAKGLQSSYNAGEWKVQWSGRRPLATPAVMLDPDEVGSFYAGYRYEDPRHGDPTKNDFKRYENTQNRTRDRPNQTGGDLTGDGDEEKGREQDPYGFYEEADAAKPLTLKRKGFSAQFHAYDISGLLDSGRNTIEVKLVENVSPGYKGSQPMKFAVDGECHTLDGNVYEFASLSWFDDRSAPVKFGYQVQPDELPLLEFYKSNDVGASWLNKVLCIIGALILAIVLVYHYPHLGRLSVIYSVSLGLAAIFAFSMAERSEYLWFLLENRGPLLVVLCILTSLLVLLCGKRWKRLLKSETHRTVWIVALLCIVFISRAWMVHYQPIDDDEYASIQAVLAIAETGAPYLSEDIWYSRSPLYHYMAAGVVKIFGPHIWSLRLYSVVLAVLTAWVMWRICISYFSERWIACASVLIFALHPFLIFSGHIARFYQQQQLMVLMMIFLFIEGFILRKGMWFRVWAIILFTCAVLSQEISITFVPVFLVAYLLFGRGVPFKWDIKSLVYIVFAGVLIAADILLFKVKCITESVGVSPNLEATIAPTFWELGNLGSMFIGYSRLHIVLGLFYIVSFIYSLRRGASVVITLHVFLIVSVVCFNLLITSVSFRYMYCVIPLWIILGTHGIVVMSKWVAAQSYLSSASSLRWVILVVVLASMSPWRIPASYNEKILGDPISSLAYVRSQIREKDKVMITEPHPHAALLELGRVDYDLVVPILYDFTYRSEGVLRDRNGGAVVVNRLADLQKIFANEERVWVILNREKFRSRKKNIRWEYPGAREELYIRQNCALKYRSYLWAVYLWDQSSGEFNTFRKEPDGWSE</sequence>
<feature type="transmembrane region" description="Helical" evidence="9">
    <location>
        <begin position="571"/>
        <end position="593"/>
    </location>
</feature>
<feature type="transmembrane region" description="Helical" evidence="9">
    <location>
        <begin position="467"/>
        <end position="486"/>
    </location>
</feature>
<evidence type="ECO:0000313" key="12">
    <source>
        <dbReference type="Proteomes" id="UP001597297"/>
    </source>
</evidence>
<keyword evidence="7 9" id="KW-0472">Membrane</keyword>
<feature type="transmembrane region" description="Helical" evidence="9">
    <location>
        <begin position="628"/>
        <end position="654"/>
    </location>
</feature>
<dbReference type="Pfam" id="PF13231">
    <property type="entry name" value="PMT_2"/>
    <property type="match status" value="1"/>
</dbReference>
<feature type="region of interest" description="Disordered" evidence="8">
    <location>
        <begin position="213"/>
        <end position="260"/>
    </location>
</feature>
<proteinExistence type="predicted"/>
<dbReference type="InterPro" id="IPR050297">
    <property type="entry name" value="LipidA_mod_glycosyltrf_83"/>
</dbReference>
<evidence type="ECO:0000256" key="3">
    <source>
        <dbReference type="ARBA" id="ARBA00022676"/>
    </source>
</evidence>
<keyword evidence="3 11" id="KW-0328">Glycosyltransferase</keyword>
<dbReference type="GO" id="GO:0016757">
    <property type="term" value="F:glycosyltransferase activity"/>
    <property type="evidence" value="ECO:0007669"/>
    <property type="project" value="UniProtKB-KW"/>
</dbReference>
<feature type="transmembrane region" description="Helical" evidence="9">
    <location>
        <begin position="806"/>
        <end position="823"/>
    </location>
</feature>
<feature type="transmembrane region" description="Helical" evidence="9">
    <location>
        <begin position="771"/>
        <end position="794"/>
    </location>
</feature>
<dbReference type="RefSeq" id="WP_377095357.1">
    <property type="nucleotide sequence ID" value="NZ_JBHSJM010000001.1"/>
</dbReference>
<keyword evidence="12" id="KW-1185">Reference proteome</keyword>
<reference evidence="12" key="1">
    <citation type="journal article" date="2019" name="Int. J. Syst. Evol. Microbiol.">
        <title>The Global Catalogue of Microorganisms (GCM) 10K type strain sequencing project: providing services to taxonomists for standard genome sequencing and annotation.</title>
        <authorList>
            <consortium name="The Broad Institute Genomics Platform"/>
            <consortium name="The Broad Institute Genome Sequencing Center for Infectious Disease"/>
            <person name="Wu L."/>
            <person name="Ma J."/>
        </authorList>
    </citation>
    <scope>NUCLEOTIDE SEQUENCE [LARGE SCALE GENOMIC DNA]</scope>
    <source>
        <strain evidence="12">JCM 16545</strain>
    </source>
</reference>
<feature type="transmembrane region" description="Helical" evidence="9">
    <location>
        <begin position="717"/>
        <end position="737"/>
    </location>
</feature>
<organism evidence="11 12">
    <name type="scientific">Rubritalea spongiae</name>
    <dbReference type="NCBI Taxonomy" id="430797"/>
    <lineage>
        <taxon>Bacteria</taxon>
        <taxon>Pseudomonadati</taxon>
        <taxon>Verrucomicrobiota</taxon>
        <taxon>Verrucomicrobiia</taxon>
        <taxon>Verrucomicrobiales</taxon>
        <taxon>Rubritaleaceae</taxon>
        <taxon>Rubritalea</taxon>
    </lineage>
</organism>
<keyword evidence="2" id="KW-1003">Cell membrane</keyword>
<evidence type="ECO:0000256" key="4">
    <source>
        <dbReference type="ARBA" id="ARBA00022679"/>
    </source>
</evidence>
<gene>
    <name evidence="11" type="ORF">ACFSQZ_06630</name>
</gene>
<evidence type="ECO:0000313" key="11">
    <source>
        <dbReference type="EMBL" id="MFD2276136.1"/>
    </source>
</evidence>
<feature type="transmembrane region" description="Helical" evidence="9">
    <location>
        <begin position="435"/>
        <end position="455"/>
    </location>
</feature>
<dbReference type="Proteomes" id="UP001597297">
    <property type="component" value="Unassembled WGS sequence"/>
</dbReference>
<evidence type="ECO:0000256" key="1">
    <source>
        <dbReference type="ARBA" id="ARBA00004651"/>
    </source>
</evidence>
<dbReference type="Gene3D" id="2.60.120.260">
    <property type="entry name" value="Galactose-binding domain-like"/>
    <property type="match status" value="2"/>
</dbReference>
<name>A0ABW5E0R0_9BACT</name>
<feature type="transmembrane region" description="Helical" evidence="9">
    <location>
        <begin position="599"/>
        <end position="616"/>
    </location>
</feature>
<feature type="compositionally biased region" description="Basic and acidic residues" evidence="8">
    <location>
        <begin position="213"/>
        <end position="241"/>
    </location>
</feature>
<dbReference type="InterPro" id="IPR038731">
    <property type="entry name" value="RgtA/B/C-like"/>
</dbReference>
<feature type="transmembrane region" description="Helical" evidence="9">
    <location>
        <begin position="743"/>
        <end position="764"/>
    </location>
</feature>
<dbReference type="PANTHER" id="PTHR33908:SF11">
    <property type="entry name" value="MEMBRANE PROTEIN"/>
    <property type="match status" value="1"/>
</dbReference>